<reference evidence="2" key="1">
    <citation type="submission" date="2019-08" db="EMBL/GenBank/DDBJ databases">
        <authorList>
            <person name="Kucharzyk K."/>
            <person name="Murdoch R.W."/>
            <person name="Higgins S."/>
            <person name="Loffler F."/>
        </authorList>
    </citation>
    <scope>NUCLEOTIDE SEQUENCE</scope>
</reference>
<dbReference type="EC" id="3.6.-.-" evidence="2"/>
<sequence>MGKIIAIANQKGGVGKTTTSINLSAGLAYLGKKVLLVDFDPQGNSSQGIGANKQKHKATVYDVLMGETLAKDAMVQLKVPPLSVIPANINLAGADLEMAEFKVGREKMLRNKLVDIKDDYDFIIIDCPPSLGLLNTNALTAADSVIIPVQCEYYALEGLTQLLSTIRLVQRLFNPTLAIEGVLLTMFDARTKLSVEVQQEVRKYFKERVYKSFIPRNIKLSEAPSREQTIFEYEVRSEGAKAYASLAKEVINIAAKEAKG</sequence>
<evidence type="ECO:0000313" key="2">
    <source>
        <dbReference type="EMBL" id="MPM42523.1"/>
    </source>
</evidence>
<dbReference type="PANTHER" id="PTHR13696">
    <property type="entry name" value="P-LOOP CONTAINING NUCLEOSIDE TRIPHOSPHATE HYDROLASE"/>
    <property type="match status" value="1"/>
</dbReference>
<dbReference type="InterPro" id="IPR050678">
    <property type="entry name" value="DNA_Partitioning_ATPase"/>
</dbReference>
<keyword evidence="2" id="KW-0378">Hydrolase</keyword>
<dbReference type="Pfam" id="PF13614">
    <property type="entry name" value="AAA_31"/>
    <property type="match status" value="1"/>
</dbReference>
<feature type="domain" description="AAA" evidence="1">
    <location>
        <begin position="3"/>
        <end position="179"/>
    </location>
</feature>
<dbReference type="PIRSF" id="PIRSF009320">
    <property type="entry name" value="Nuc_binding_HP_1000"/>
    <property type="match status" value="1"/>
</dbReference>
<dbReference type="InterPro" id="IPR025669">
    <property type="entry name" value="AAA_dom"/>
</dbReference>
<accession>A0A644ZV51</accession>
<dbReference type="PANTHER" id="PTHR13696:SF52">
    <property type="entry name" value="PARA FAMILY PROTEIN CT_582"/>
    <property type="match status" value="1"/>
</dbReference>
<dbReference type="EMBL" id="VSSQ01009762">
    <property type="protein sequence ID" value="MPM42523.1"/>
    <property type="molecule type" value="Genomic_DNA"/>
</dbReference>
<protein>
    <submittedName>
        <fullName evidence="2">Sporulation initiation inhibitor protein Soj</fullName>
        <ecNumber evidence="2">3.6.-.-</ecNumber>
    </submittedName>
</protein>
<dbReference type="GO" id="GO:0016787">
    <property type="term" value="F:hydrolase activity"/>
    <property type="evidence" value="ECO:0007669"/>
    <property type="project" value="UniProtKB-KW"/>
</dbReference>
<organism evidence="2">
    <name type="scientific">bioreactor metagenome</name>
    <dbReference type="NCBI Taxonomy" id="1076179"/>
    <lineage>
        <taxon>unclassified sequences</taxon>
        <taxon>metagenomes</taxon>
        <taxon>ecological metagenomes</taxon>
    </lineage>
</organism>
<dbReference type="AlphaFoldDB" id="A0A644ZV51"/>
<dbReference type="CDD" id="cd02042">
    <property type="entry name" value="ParAB_family"/>
    <property type="match status" value="1"/>
</dbReference>
<evidence type="ECO:0000259" key="1">
    <source>
        <dbReference type="Pfam" id="PF13614"/>
    </source>
</evidence>
<dbReference type="SUPFAM" id="SSF52540">
    <property type="entry name" value="P-loop containing nucleoside triphosphate hydrolases"/>
    <property type="match status" value="1"/>
</dbReference>
<dbReference type="Gene3D" id="3.40.50.300">
    <property type="entry name" value="P-loop containing nucleotide triphosphate hydrolases"/>
    <property type="match status" value="1"/>
</dbReference>
<proteinExistence type="predicted"/>
<dbReference type="FunFam" id="3.40.50.300:FF:000285">
    <property type="entry name" value="Sporulation initiation inhibitor Soj"/>
    <property type="match status" value="1"/>
</dbReference>
<comment type="caution">
    <text evidence="2">The sequence shown here is derived from an EMBL/GenBank/DDBJ whole genome shotgun (WGS) entry which is preliminary data.</text>
</comment>
<gene>
    <name evidence="2" type="primary">soj_40</name>
    <name evidence="2" type="ORF">SDC9_89188</name>
</gene>
<dbReference type="InterPro" id="IPR027417">
    <property type="entry name" value="P-loop_NTPase"/>
</dbReference>
<name>A0A644ZV51_9ZZZZ</name>